<dbReference type="GO" id="GO:0005829">
    <property type="term" value="C:cytosol"/>
    <property type="evidence" value="ECO:0007669"/>
    <property type="project" value="TreeGrafter"/>
</dbReference>
<dbReference type="CDD" id="cd03789">
    <property type="entry name" value="GT9_LPS_heptosyltransferase"/>
    <property type="match status" value="1"/>
</dbReference>
<accession>E1SW62</accession>
<proteinExistence type="inferred from homology"/>
<dbReference type="GO" id="GO:0008713">
    <property type="term" value="F:ADP-heptose-lipopolysaccharide heptosyltransferase activity"/>
    <property type="evidence" value="ECO:0007669"/>
    <property type="project" value="TreeGrafter"/>
</dbReference>
<comment type="similarity">
    <text evidence="3">Belongs to the glycosyltransferase 9 family.</text>
</comment>
<dbReference type="HOGENOM" id="CLU_038371_2_0_6"/>
<reference evidence="4 5" key="1">
    <citation type="journal article" date="2010" name="Stand. Genomic Sci.">
        <title>Complete genome sequence of Ferrimonas balearica type strain (PAT).</title>
        <authorList>
            <person name="Nolan M."/>
            <person name="Sikorski J."/>
            <person name="Davenport K."/>
            <person name="Lucas S."/>
            <person name="Glavina Del Rio T."/>
            <person name="Tice H."/>
            <person name="Cheng J."/>
            <person name="Goodwin L."/>
            <person name="Pitluck S."/>
            <person name="Liolios K."/>
            <person name="Ivanova N."/>
            <person name="Mavromatis K."/>
            <person name="Ovchinnikova G."/>
            <person name="Pati A."/>
            <person name="Chen A."/>
            <person name="Palaniappan K."/>
            <person name="Land M."/>
            <person name="Hauser L."/>
            <person name="Chang Y."/>
            <person name="Jeffries C."/>
            <person name="Tapia R."/>
            <person name="Brettin T."/>
            <person name="Detter J."/>
            <person name="Han C."/>
            <person name="Yasawong M."/>
            <person name="Rohde M."/>
            <person name="Tindall B."/>
            <person name="Goker M."/>
            <person name="Woyke T."/>
            <person name="Bristow J."/>
            <person name="Eisen J."/>
            <person name="Markowitz V."/>
            <person name="Hugenholtz P."/>
            <person name="Kyrpides N."/>
            <person name="Klenk H."/>
            <person name="Lapidus A."/>
        </authorList>
    </citation>
    <scope>NUCLEOTIDE SEQUENCE [LARGE SCALE GENOMIC DNA]</scope>
    <source>
        <strain evidence="5">DSM 9799 / CCM 4581 / KCTC 23876 / PAT</strain>
    </source>
</reference>
<dbReference type="PANTHER" id="PTHR30160:SF21">
    <property type="entry name" value="LIPOPOLYSACCHARIDE CORE HEPTOSYLTRANSFERASE OPSX"/>
    <property type="match status" value="1"/>
</dbReference>
<evidence type="ECO:0000256" key="2">
    <source>
        <dbReference type="ARBA" id="ARBA00022679"/>
    </source>
</evidence>
<dbReference type="FunFam" id="3.40.50.2000:FF:000023">
    <property type="entry name" value="ADP-heptose--LPS heptosyltransferase II"/>
    <property type="match status" value="1"/>
</dbReference>
<dbReference type="KEGG" id="fbl:Fbal_0148"/>
<evidence type="ECO:0000256" key="1">
    <source>
        <dbReference type="ARBA" id="ARBA00022676"/>
    </source>
</evidence>
<keyword evidence="2 4" id="KW-0808">Transferase</keyword>
<gene>
    <name evidence="4" type="ordered locus">Fbal_0148</name>
</gene>
<keyword evidence="5" id="KW-1185">Reference proteome</keyword>
<dbReference type="GeneID" id="67180390"/>
<evidence type="ECO:0000313" key="4">
    <source>
        <dbReference type="EMBL" id="ADN74362.1"/>
    </source>
</evidence>
<sequence>MPQLPTLPESPRSIVVLRLSAIGDVCHAVAAVQAIQRRHPDAELTWVVGKVEASLLAGLPGVELVPFDKSKGVQGYRELWQRLRGRQFDVLLHMQVALRASVASLGIRAKVKLGFDKSRAKEGQWLFTNQRIAAQHEPHVLEGFMGFARHLGVTDTQPRWQIPVGEDDQAFALTQIPDDRPTAIICASASKAERNWLPERYAEVADQLVTQGYQVLLCGGPAQHEHELARAIEAQARQPLLNLVGQTSLKSLLALLRRAKVVLAPDTGPAHMAVTQGTPVVALMAHSNPSRTGPYGQGDTTVSCYQQHVENQQGKPLSQLRWGTRAKGPELMASIDTASVMAAINRALSR</sequence>
<organism evidence="4 5">
    <name type="scientific">Ferrimonas balearica (strain DSM 9799 / CCM 4581 / KCTC 23876 / PAT)</name>
    <dbReference type="NCBI Taxonomy" id="550540"/>
    <lineage>
        <taxon>Bacteria</taxon>
        <taxon>Pseudomonadati</taxon>
        <taxon>Pseudomonadota</taxon>
        <taxon>Gammaproteobacteria</taxon>
        <taxon>Alteromonadales</taxon>
        <taxon>Ferrimonadaceae</taxon>
        <taxon>Ferrimonas</taxon>
    </lineage>
</organism>
<dbReference type="PANTHER" id="PTHR30160">
    <property type="entry name" value="TETRAACYLDISACCHARIDE 4'-KINASE-RELATED"/>
    <property type="match status" value="1"/>
</dbReference>
<dbReference type="OrthoDB" id="9781892at2"/>
<dbReference type="InterPro" id="IPR002201">
    <property type="entry name" value="Glyco_trans_9"/>
</dbReference>
<dbReference type="FunFam" id="3.40.50.2000:FF:000164">
    <property type="entry name" value="Lipopolysaccharide heptosyltransferase I"/>
    <property type="match status" value="1"/>
</dbReference>
<name>E1SW62_FERBD</name>
<dbReference type="InterPro" id="IPR051199">
    <property type="entry name" value="LPS_LOS_Heptosyltrfase"/>
</dbReference>
<dbReference type="CAZy" id="GT9">
    <property type="family name" value="Glycosyltransferase Family 9"/>
</dbReference>
<evidence type="ECO:0000256" key="3">
    <source>
        <dbReference type="ARBA" id="ARBA00043995"/>
    </source>
</evidence>
<dbReference type="AlphaFoldDB" id="E1SW62"/>
<dbReference type="SUPFAM" id="SSF53756">
    <property type="entry name" value="UDP-Glycosyltransferase/glycogen phosphorylase"/>
    <property type="match status" value="1"/>
</dbReference>
<dbReference type="EMBL" id="CP002209">
    <property type="protein sequence ID" value="ADN74362.1"/>
    <property type="molecule type" value="Genomic_DNA"/>
</dbReference>
<protein>
    <submittedName>
        <fullName evidence="4">Glycosyl transferase family 9</fullName>
    </submittedName>
</protein>
<dbReference type="Pfam" id="PF01075">
    <property type="entry name" value="Glyco_transf_9"/>
    <property type="match status" value="1"/>
</dbReference>
<dbReference type="Proteomes" id="UP000006683">
    <property type="component" value="Chromosome"/>
</dbReference>
<dbReference type="Gene3D" id="3.40.50.2000">
    <property type="entry name" value="Glycogen Phosphorylase B"/>
    <property type="match status" value="2"/>
</dbReference>
<dbReference type="GO" id="GO:0009244">
    <property type="term" value="P:lipopolysaccharide core region biosynthetic process"/>
    <property type="evidence" value="ECO:0007669"/>
    <property type="project" value="TreeGrafter"/>
</dbReference>
<dbReference type="RefSeq" id="WP_013343668.1">
    <property type="nucleotide sequence ID" value="NC_014541.1"/>
</dbReference>
<dbReference type="STRING" id="550540.Fbal_0148"/>
<evidence type="ECO:0000313" key="5">
    <source>
        <dbReference type="Proteomes" id="UP000006683"/>
    </source>
</evidence>
<keyword evidence="1" id="KW-0328">Glycosyltransferase</keyword>
<dbReference type="eggNOG" id="COG0859">
    <property type="taxonomic scope" value="Bacteria"/>
</dbReference>